<dbReference type="InterPro" id="IPR038084">
    <property type="entry name" value="PduO/GlcC-like_sf"/>
</dbReference>
<dbReference type="InterPro" id="IPR005624">
    <property type="entry name" value="PduO/GlcC-like"/>
</dbReference>
<dbReference type="InterPro" id="IPR052517">
    <property type="entry name" value="GlcG_carb_metab_protein"/>
</dbReference>
<keyword evidence="2" id="KW-1185">Reference proteome</keyword>
<dbReference type="KEGG" id="lng:BSQ50_09425"/>
<dbReference type="EMBL" id="CP018180">
    <property type="protein sequence ID" value="AUJ32734.1"/>
    <property type="molecule type" value="Genomic_DNA"/>
</dbReference>
<name>A0A3Q8CPP6_9LACO</name>
<protein>
    <recommendedName>
        <fullName evidence="3">Cobalamin adenosyltransferase</fullName>
    </recommendedName>
</protein>
<evidence type="ECO:0008006" key="3">
    <source>
        <dbReference type="Google" id="ProtNLM"/>
    </source>
</evidence>
<reference evidence="1 2" key="1">
    <citation type="submission" date="2016-11" db="EMBL/GenBank/DDBJ databases">
        <title>Interaction between Lactobacillus species and yeast in water kefir.</title>
        <authorList>
            <person name="Behr J."/>
            <person name="Xu D."/>
            <person name="Vogel R.F."/>
        </authorList>
    </citation>
    <scope>NUCLEOTIDE SEQUENCE [LARGE SCALE GENOMIC DNA]</scope>
    <source>
        <strain evidence="1 2">TMW 1.1827</strain>
    </source>
</reference>
<organism evidence="1 2">
    <name type="scientific">Liquorilactobacillus nagelii</name>
    <dbReference type="NCBI Taxonomy" id="82688"/>
    <lineage>
        <taxon>Bacteria</taxon>
        <taxon>Bacillati</taxon>
        <taxon>Bacillota</taxon>
        <taxon>Bacilli</taxon>
        <taxon>Lactobacillales</taxon>
        <taxon>Lactobacillaceae</taxon>
        <taxon>Liquorilactobacillus</taxon>
    </lineage>
</organism>
<dbReference type="Pfam" id="PF03928">
    <property type="entry name" value="HbpS-like"/>
    <property type="match status" value="1"/>
</dbReference>
<proteinExistence type="predicted"/>
<accession>A0A3Q8CPP6</accession>
<dbReference type="Proteomes" id="UP000324497">
    <property type="component" value="Chromosome"/>
</dbReference>
<sequence>MKIKEQSLIDFVLKGAGDNSIKNCISLSKINSAVLSTIGEAFHRSLNVSLSIVDQEGNLVYFYRMPDAILVSLSLSQKKAYSAVAMNESTQNLSSKCQPGMPLYHLETVTKGEIVTFGGGIPIRIGECLVGGLGISGAPDPNQDNELAEYCLDKLM</sequence>
<dbReference type="RefSeq" id="WP_187343735.1">
    <property type="nucleotide sequence ID" value="NZ_CP018180.1"/>
</dbReference>
<dbReference type="PANTHER" id="PTHR34309">
    <property type="entry name" value="SLR1406 PROTEIN"/>
    <property type="match status" value="1"/>
</dbReference>
<dbReference type="AlphaFoldDB" id="A0A3Q8CPP6"/>
<dbReference type="SUPFAM" id="SSF143744">
    <property type="entry name" value="GlcG-like"/>
    <property type="match status" value="1"/>
</dbReference>
<gene>
    <name evidence="1" type="ORF">BSQ50_09425</name>
</gene>
<dbReference type="PANTHER" id="PTHR34309:SF1">
    <property type="entry name" value="PROTEIN GLCG"/>
    <property type="match status" value="1"/>
</dbReference>
<evidence type="ECO:0000313" key="1">
    <source>
        <dbReference type="EMBL" id="AUJ32734.1"/>
    </source>
</evidence>
<dbReference type="Gene3D" id="3.30.450.150">
    <property type="entry name" value="Haem-degrading domain"/>
    <property type="match status" value="1"/>
</dbReference>
<evidence type="ECO:0000313" key="2">
    <source>
        <dbReference type="Proteomes" id="UP000324497"/>
    </source>
</evidence>